<evidence type="ECO:0000256" key="1">
    <source>
        <dbReference type="SAM" id="MobiDB-lite"/>
    </source>
</evidence>
<protein>
    <submittedName>
        <fullName evidence="2">Uncharacterized protein</fullName>
    </submittedName>
</protein>
<gene>
    <name evidence="2" type="primary">ORF3432</name>
</gene>
<sequence>YSNTSTNLISMPSSTQISSPSPNSQSDSCIDSAVYPAGKRSRRLSSGKSRLRRQRSLADDTAFPSVKEDSVFEGTRCEGLEETYSLQQEKSTEVKEIAGKNSENVNINSFQDQSNSCIASNKVSAVNSVSVNSDVKMTELSSTKDYPTLIKEKVLTNVKPSSCAFCSESFH</sequence>
<feature type="region of interest" description="Disordered" evidence="1">
    <location>
        <begin position="1"/>
        <end position="62"/>
    </location>
</feature>
<dbReference type="AlphaFoldDB" id="A0A0B6XWF2"/>
<evidence type="ECO:0000313" key="2">
    <source>
        <dbReference type="EMBL" id="CEK48229.1"/>
    </source>
</evidence>
<feature type="compositionally biased region" description="Basic residues" evidence="1">
    <location>
        <begin position="39"/>
        <end position="55"/>
    </location>
</feature>
<feature type="compositionally biased region" description="Low complexity" evidence="1">
    <location>
        <begin position="10"/>
        <end position="28"/>
    </location>
</feature>
<feature type="non-terminal residue" evidence="2">
    <location>
        <position position="171"/>
    </location>
</feature>
<dbReference type="EMBL" id="HACG01001364">
    <property type="protein sequence ID" value="CEK48229.1"/>
    <property type="molecule type" value="Transcribed_RNA"/>
</dbReference>
<accession>A0A0B6XWF2</accession>
<organism evidence="2">
    <name type="scientific">Arion vulgaris</name>
    <dbReference type="NCBI Taxonomy" id="1028688"/>
    <lineage>
        <taxon>Eukaryota</taxon>
        <taxon>Metazoa</taxon>
        <taxon>Spiralia</taxon>
        <taxon>Lophotrochozoa</taxon>
        <taxon>Mollusca</taxon>
        <taxon>Gastropoda</taxon>
        <taxon>Heterobranchia</taxon>
        <taxon>Euthyneura</taxon>
        <taxon>Panpulmonata</taxon>
        <taxon>Eupulmonata</taxon>
        <taxon>Stylommatophora</taxon>
        <taxon>Helicina</taxon>
        <taxon>Arionoidea</taxon>
        <taxon>Arionidae</taxon>
        <taxon>Arion</taxon>
    </lineage>
</organism>
<reference evidence="2" key="1">
    <citation type="submission" date="2014-12" db="EMBL/GenBank/DDBJ databases">
        <title>Insight into the proteome of Arion vulgaris.</title>
        <authorList>
            <person name="Aradska J."/>
            <person name="Bulat T."/>
            <person name="Smidak R."/>
            <person name="Sarate P."/>
            <person name="Gangsoo J."/>
            <person name="Sialana F."/>
            <person name="Bilban M."/>
            <person name="Lubec G."/>
        </authorList>
    </citation>
    <scope>NUCLEOTIDE SEQUENCE</scope>
    <source>
        <tissue evidence="2">Skin</tissue>
    </source>
</reference>
<feature type="non-terminal residue" evidence="2">
    <location>
        <position position="1"/>
    </location>
</feature>
<proteinExistence type="predicted"/>
<name>A0A0B6XWF2_9EUPU</name>